<evidence type="ECO:0000313" key="2">
    <source>
        <dbReference type="EMBL" id="MXU97422.1"/>
    </source>
</evidence>
<keyword evidence="1" id="KW-1133">Transmembrane helix</keyword>
<accession>A0A6B0V680</accession>
<feature type="transmembrane region" description="Helical" evidence="1">
    <location>
        <begin position="64"/>
        <end position="82"/>
    </location>
</feature>
<reference evidence="2" key="1">
    <citation type="submission" date="2019-12" db="EMBL/GenBank/DDBJ databases">
        <title>An insight into the sialome of adult female Ixodes ricinus ticks feeding for 6 days.</title>
        <authorList>
            <person name="Perner J."/>
            <person name="Ribeiro J.M.C."/>
        </authorList>
    </citation>
    <scope>NUCLEOTIDE SEQUENCE</scope>
    <source>
        <strain evidence="2">Semi-engorged</strain>
        <tissue evidence="2">Salivary glands</tissue>
    </source>
</reference>
<keyword evidence="1" id="KW-0812">Transmembrane</keyword>
<proteinExistence type="predicted"/>
<protein>
    <submittedName>
        <fullName evidence="2">Uncharacterized protein</fullName>
    </submittedName>
</protein>
<dbReference type="AlphaFoldDB" id="A0A6B0V680"/>
<sequence length="266" mass="28744">MGLFRLLRFTLEGCFFFGLLFLCFGSGDSDLSRFCFLAEEEEEVFFFLGASGVGLRCDPFAHNFLLRLFLLFCFLLGLRGTLGVRNKAVLLVCLGGGLCLLGLAVGVQGAALHKEGVDAQRILQLLVLLHVCLRHLVALLHNGTPGLVLGNAKVQEVGLLLEHLAEFVHLGVNLLLVVPLLLHHLLQLEALDLEFALALVVQDLLVRLAVHLGIQPLDVLLRLVVHLVLGPLHEGQVALHVSIGAAATRRLQPNAVVHGAASQGLL</sequence>
<name>A0A6B0V680_IXORI</name>
<keyword evidence="1" id="KW-0472">Membrane</keyword>
<dbReference type="EMBL" id="GIFC01015339">
    <property type="protein sequence ID" value="MXU97422.1"/>
    <property type="molecule type" value="Transcribed_RNA"/>
</dbReference>
<feature type="transmembrane region" description="Helical" evidence="1">
    <location>
        <begin position="88"/>
        <end position="110"/>
    </location>
</feature>
<evidence type="ECO:0000256" key="1">
    <source>
        <dbReference type="SAM" id="Phobius"/>
    </source>
</evidence>
<feature type="transmembrane region" description="Helical" evidence="1">
    <location>
        <begin position="6"/>
        <end position="24"/>
    </location>
</feature>
<organism evidence="2">
    <name type="scientific">Ixodes ricinus</name>
    <name type="common">Common tick</name>
    <name type="synonym">Acarus ricinus</name>
    <dbReference type="NCBI Taxonomy" id="34613"/>
    <lineage>
        <taxon>Eukaryota</taxon>
        <taxon>Metazoa</taxon>
        <taxon>Ecdysozoa</taxon>
        <taxon>Arthropoda</taxon>
        <taxon>Chelicerata</taxon>
        <taxon>Arachnida</taxon>
        <taxon>Acari</taxon>
        <taxon>Parasitiformes</taxon>
        <taxon>Ixodida</taxon>
        <taxon>Ixodoidea</taxon>
        <taxon>Ixodidae</taxon>
        <taxon>Ixodinae</taxon>
        <taxon>Ixodes</taxon>
    </lineage>
</organism>